<dbReference type="VEuPathDB" id="TriTrypDB:TCSYLVIO_004133"/>
<keyword evidence="5 11" id="KW-0963">Cytoplasm</keyword>
<dbReference type="Proteomes" id="UP000246121">
    <property type="component" value="Unassembled WGS sequence"/>
</dbReference>
<dbReference type="VEuPathDB" id="TriTrypDB:Tc_MARK_2879"/>
<evidence type="ECO:0000313" key="13">
    <source>
        <dbReference type="Proteomes" id="UP000246121"/>
    </source>
</evidence>
<proteinExistence type="inferred from homology"/>
<evidence type="ECO:0000256" key="3">
    <source>
        <dbReference type="ARBA" id="ARBA00008827"/>
    </source>
</evidence>
<dbReference type="GO" id="GO:0006890">
    <property type="term" value="P:retrograde vesicle-mediated transport, Golgi to endoplasmic reticulum"/>
    <property type="evidence" value="ECO:0007669"/>
    <property type="project" value="UniProtKB-UniRule"/>
</dbReference>
<dbReference type="PANTHER" id="PTHR10805">
    <property type="entry name" value="COATOMER SUBUNIT EPSILON"/>
    <property type="match status" value="1"/>
</dbReference>
<dbReference type="EMBL" id="PRFA01000017">
    <property type="protein sequence ID" value="PWU97041.1"/>
    <property type="molecule type" value="Genomic_DNA"/>
</dbReference>
<gene>
    <name evidence="12" type="ORF">C4B63_17g251</name>
</gene>
<evidence type="ECO:0000256" key="8">
    <source>
        <dbReference type="ARBA" id="ARBA00023034"/>
    </source>
</evidence>
<dbReference type="OrthoDB" id="310217at2759"/>
<dbReference type="VEuPathDB" id="TriTrypDB:BCY84_18324"/>
<dbReference type="VEuPathDB" id="TriTrypDB:C3747_12g421"/>
<evidence type="ECO:0000256" key="7">
    <source>
        <dbReference type="ARBA" id="ARBA00022927"/>
    </source>
</evidence>
<evidence type="ECO:0000256" key="2">
    <source>
        <dbReference type="ARBA" id="ARBA00004347"/>
    </source>
</evidence>
<evidence type="ECO:0000256" key="10">
    <source>
        <dbReference type="ARBA" id="ARBA00023329"/>
    </source>
</evidence>
<evidence type="ECO:0000256" key="1">
    <source>
        <dbReference type="ARBA" id="ARBA00004255"/>
    </source>
</evidence>
<evidence type="ECO:0000256" key="4">
    <source>
        <dbReference type="ARBA" id="ARBA00022448"/>
    </source>
</evidence>
<dbReference type="GO" id="GO:0000139">
    <property type="term" value="C:Golgi membrane"/>
    <property type="evidence" value="ECO:0007669"/>
    <property type="project" value="UniProtKB-SubCell"/>
</dbReference>
<dbReference type="GO" id="GO:0006888">
    <property type="term" value="P:endoplasmic reticulum to Golgi vesicle-mediated transport"/>
    <property type="evidence" value="ECO:0007669"/>
    <property type="project" value="TreeGrafter"/>
</dbReference>
<dbReference type="AlphaFoldDB" id="A0A2V2VL16"/>
<dbReference type="VEuPathDB" id="TriTrypDB:TcCLB.506221.50"/>
<evidence type="ECO:0000256" key="9">
    <source>
        <dbReference type="ARBA" id="ARBA00023136"/>
    </source>
</evidence>
<dbReference type="InterPro" id="IPR011990">
    <property type="entry name" value="TPR-like_helical_dom_sf"/>
</dbReference>
<dbReference type="Gene3D" id="1.25.40.10">
    <property type="entry name" value="Tetratricopeptide repeat domain"/>
    <property type="match status" value="1"/>
</dbReference>
<dbReference type="VEuPathDB" id="TriTrypDB:TcG_00185"/>
<keyword evidence="8 11" id="KW-0333">Golgi apparatus</keyword>
<dbReference type="GO" id="GO:0015031">
    <property type="term" value="P:protein transport"/>
    <property type="evidence" value="ECO:0007669"/>
    <property type="project" value="UniProtKB-UniRule"/>
</dbReference>
<dbReference type="GO" id="GO:0030126">
    <property type="term" value="C:COPI vesicle coat"/>
    <property type="evidence" value="ECO:0007669"/>
    <property type="project" value="TreeGrafter"/>
</dbReference>
<dbReference type="SUPFAM" id="SSF48452">
    <property type="entry name" value="TPR-like"/>
    <property type="match status" value="1"/>
</dbReference>
<reference evidence="12 13" key="1">
    <citation type="journal article" date="2018" name="Microb. Genom.">
        <title>Expanding an expanded genome: long-read sequencing of Trypanosoma cruzi.</title>
        <authorList>
            <person name="Berna L."/>
            <person name="Rodriguez M."/>
            <person name="Chiribao M.L."/>
            <person name="Parodi-Talice A."/>
            <person name="Pita S."/>
            <person name="Rijo G."/>
            <person name="Alvarez-Valin F."/>
            <person name="Robello C."/>
        </authorList>
    </citation>
    <scope>NUCLEOTIDE SEQUENCE [LARGE SCALE GENOMIC DNA]</scope>
    <source>
        <strain evidence="12 13">Dm28c</strain>
    </source>
</reference>
<name>A0A2V2VL16_TRYCR</name>
<evidence type="ECO:0000256" key="11">
    <source>
        <dbReference type="PIRNR" id="PIRNR016478"/>
    </source>
</evidence>
<comment type="function">
    <text evidence="11">The coatomer is a cytosolic protein complex that binds to dilysine motifs and reversibly associates with Golgi non-clathrin-coated vesicles, which further mediate biosynthetic protein transport from the ER, via the Golgi up to the trans Golgi network. The coatomer complex is required for budding from Golgi membranes, and is essential for the retrograde Golgi-to-ER transport of dilysine-tagged proteins.</text>
</comment>
<dbReference type="GO" id="GO:0005198">
    <property type="term" value="F:structural molecule activity"/>
    <property type="evidence" value="ECO:0007669"/>
    <property type="project" value="UniProtKB-UniRule"/>
</dbReference>
<keyword evidence="9 11" id="KW-0472">Membrane</keyword>
<dbReference type="VEuPathDB" id="TriTrypDB:ECC02_003677"/>
<evidence type="ECO:0000256" key="5">
    <source>
        <dbReference type="ARBA" id="ARBA00022490"/>
    </source>
</evidence>
<accession>A0A2V2VL16</accession>
<dbReference type="VEuPathDB" id="TriTrypDB:TcBrA4_0103590"/>
<dbReference type="VEuPathDB" id="TriTrypDB:C4B63_17g251"/>
<evidence type="ECO:0000256" key="6">
    <source>
        <dbReference type="ARBA" id="ARBA00022892"/>
    </source>
</evidence>
<dbReference type="GO" id="GO:0006891">
    <property type="term" value="P:intra-Golgi vesicle-mediated transport"/>
    <property type="evidence" value="ECO:0007669"/>
    <property type="project" value="TreeGrafter"/>
</dbReference>
<sequence length="324" mass="34765">MADPFYDARNALAIGNYHQALAEASGAKTTLRKPDDLAFFNTEREALLSLAQIGLGQGESVVTQLASASHPTLLAVKNWAQFSLAIKNKSPDGALNQTAASALTQLTEAAEEVNPARIQGAVLAASALLASGDNAGAISLAKRWIGELPTPEGASNIRQQMELRAVVVEALLRMRRSEMARNEVKGMEQLDDESVLTVLCSGIVSLHEGIKSRDAYERAIQRFKELSMRCGQSVLVHNLMALAQMELGDFTSAERSLLDALAMRSNDVDTTANLAVVSSYLGKAADSTNRYTQQAVAIAGTWSHQYAAMNARLEEAALQFSKTA</sequence>
<organism evidence="12 13">
    <name type="scientific">Trypanosoma cruzi</name>
    <dbReference type="NCBI Taxonomy" id="5693"/>
    <lineage>
        <taxon>Eukaryota</taxon>
        <taxon>Discoba</taxon>
        <taxon>Euglenozoa</taxon>
        <taxon>Kinetoplastea</taxon>
        <taxon>Metakinetoplastina</taxon>
        <taxon>Trypanosomatida</taxon>
        <taxon>Trypanosomatidae</taxon>
        <taxon>Trypanosoma</taxon>
        <taxon>Schizotrypanum</taxon>
    </lineage>
</organism>
<keyword evidence="7 11" id="KW-0653">Protein transport</keyword>
<dbReference type="Pfam" id="PF04733">
    <property type="entry name" value="Coatomer_E"/>
    <property type="match status" value="1"/>
</dbReference>
<evidence type="ECO:0000313" key="12">
    <source>
        <dbReference type="EMBL" id="PWU97041.1"/>
    </source>
</evidence>
<dbReference type="VEuPathDB" id="TriTrypDB:TCDM_05074"/>
<keyword evidence="6 11" id="KW-0931">ER-Golgi transport</keyword>
<dbReference type="PIRSF" id="PIRSF016478">
    <property type="entry name" value="Coatomer_esu"/>
    <property type="match status" value="1"/>
</dbReference>
<dbReference type="VEuPathDB" id="TriTrypDB:TcCL_NonESM13434"/>
<protein>
    <recommendedName>
        <fullName evidence="11">Coatomer subunit epsilon</fullName>
    </recommendedName>
</protein>
<keyword evidence="4 11" id="KW-0813">Transport</keyword>
<comment type="subcellular location">
    <subcellularLocation>
        <location evidence="2">Cytoplasmic vesicle</location>
        <location evidence="2">COPI-coated vesicle membrane</location>
        <topology evidence="2">Peripheral membrane protein</topology>
        <orientation evidence="2">Cytoplasmic side</orientation>
    </subcellularLocation>
    <subcellularLocation>
        <location evidence="1">Golgi apparatus membrane</location>
        <topology evidence="1">Peripheral membrane protein</topology>
        <orientation evidence="1">Cytoplasmic side</orientation>
    </subcellularLocation>
</comment>
<dbReference type="VEuPathDB" id="TriTrypDB:TcCLB.504217.10"/>
<dbReference type="InterPro" id="IPR006822">
    <property type="entry name" value="Coatomer_esu"/>
</dbReference>
<dbReference type="PANTHER" id="PTHR10805:SF0">
    <property type="entry name" value="COATOMER SUBUNIT EPSILON"/>
    <property type="match status" value="1"/>
</dbReference>
<dbReference type="VEuPathDB" id="TriTrypDB:TcYC6_0052520"/>
<comment type="caution">
    <text evidence="12">The sequence shown here is derived from an EMBL/GenBank/DDBJ whole genome shotgun (WGS) entry which is preliminary data.</text>
</comment>
<keyword evidence="10 11" id="KW-0968">Cytoplasmic vesicle</keyword>
<comment type="similarity">
    <text evidence="3 11">Belongs to the COPE family.</text>
</comment>